<feature type="compositionally biased region" description="Polar residues" evidence="1">
    <location>
        <begin position="139"/>
        <end position="149"/>
    </location>
</feature>
<dbReference type="AlphaFoldDB" id="A0AAN4ZJT9"/>
<dbReference type="GO" id="GO:0020037">
    <property type="term" value="F:heme binding"/>
    <property type="evidence" value="ECO:0007669"/>
    <property type="project" value="InterPro"/>
</dbReference>
<dbReference type="InterPro" id="IPR012292">
    <property type="entry name" value="Globin/Proto"/>
</dbReference>
<evidence type="ECO:0000256" key="1">
    <source>
        <dbReference type="SAM" id="MobiDB-lite"/>
    </source>
</evidence>
<accession>A0AAN4ZJT9</accession>
<gene>
    <name evidence="2" type="ORF">PMAYCL1PPCAC_12773</name>
</gene>
<organism evidence="2 3">
    <name type="scientific">Pristionchus mayeri</name>
    <dbReference type="NCBI Taxonomy" id="1317129"/>
    <lineage>
        <taxon>Eukaryota</taxon>
        <taxon>Metazoa</taxon>
        <taxon>Ecdysozoa</taxon>
        <taxon>Nematoda</taxon>
        <taxon>Chromadorea</taxon>
        <taxon>Rhabditida</taxon>
        <taxon>Rhabditina</taxon>
        <taxon>Diplogasteromorpha</taxon>
        <taxon>Diplogasteroidea</taxon>
        <taxon>Neodiplogasteridae</taxon>
        <taxon>Pristionchus</taxon>
    </lineage>
</organism>
<feature type="region of interest" description="Disordered" evidence="1">
    <location>
        <begin position="68"/>
        <end position="169"/>
    </location>
</feature>
<sequence>WKREMGNEGSTLIRKLGKKNGRNKEKTIEICNKSSETVVVPIYKKKARRVSSTNRFASAQQIACEKRQQAVAAASPGTPPPSHRPLLRSIASSPDMKDARRSSISSRSPLAGTPPVGTPTGSSSLLVPNQGKDRRRSRSLCQSTMQSDVQEVVAKHSSGGSRKSSSAGLVPQLNRLRIQQCYKSAKPSMGEMIMKRASASRSDFRGFLYNLEEDQLTQLSESTYVLITDAVENIERSEKVLAHASRYGESFVALCPLGFRPDLFSVLADAAIAECVRLDGGAHKRCETLLAWSQLFAAIFSSVRDGYYQRIRYQRRSSLPQYAAAVVRQQSIENSNPNSRRSSSRCSQEK</sequence>
<feature type="non-terminal residue" evidence="2">
    <location>
        <position position="1"/>
    </location>
</feature>
<dbReference type="EMBL" id="BTRK01000003">
    <property type="protein sequence ID" value="GMR42578.1"/>
    <property type="molecule type" value="Genomic_DNA"/>
</dbReference>
<reference evidence="3" key="1">
    <citation type="submission" date="2022-10" db="EMBL/GenBank/DDBJ databases">
        <title>Genome assembly of Pristionchus species.</title>
        <authorList>
            <person name="Yoshida K."/>
            <person name="Sommer R.J."/>
        </authorList>
    </citation>
    <scope>NUCLEOTIDE SEQUENCE [LARGE SCALE GENOMIC DNA]</scope>
    <source>
        <strain evidence="3">RS5460</strain>
    </source>
</reference>
<dbReference type="Gene3D" id="1.10.490.10">
    <property type="entry name" value="Globins"/>
    <property type="match status" value="1"/>
</dbReference>
<feature type="region of interest" description="Disordered" evidence="1">
    <location>
        <begin position="1"/>
        <end position="23"/>
    </location>
</feature>
<comment type="caution">
    <text evidence="2">The sequence shown here is derived from an EMBL/GenBank/DDBJ whole genome shotgun (WGS) entry which is preliminary data.</text>
</comment>
<dbReference type="InterPro" id="IPR009050">
    <property type="entry name" value="Globin-like_sf"/>
</dbReference>
<evidence type="ECO:0000313" key="2">
    <source>
        <dbReference type="EMBL" id="GMR42578.1"/>
    </source>
</evidence>
<protein>
    <submittedName>
        <fullName evidence="2">Uncharacterized protein</fullName>
    </submittedName>
</protein>
<evidence type="ECO:0000313" key="3">
    <source>
        <dbReference type="Proteomes" id="UP001328107"/>
    </source>
</evidence>
<keyword evidence="3" id="KW-1185">Reference proteome</keyword>
<feature type="non-terminal residue" evidence="2">
    <location>
        <position position="350"/>
    </location>
</feature>
<dbReference type="SUPFAM" id="SSF46458">
    <property type="entry name" value="Globin-like"/>
    <property type="match status" value="1"/>
</dbReference>
<feature type="compositionally biased region" description="Low complexity" evidence="1">
    <location>
        <begin position="157"/>
        <end position="168"/>
    </location>
</feature>
<name>A0AAN4ZJT9_9BILA</name>
<proteinExistence type="predicted"/>
<dbReference type="Proteomes" id="UP001328107">
    <property type="component" value="Unassembled WGS sequence"/>
</dbReference>
<dbReference type="GO" id="GO:0019825">
    <property type="term" value="F:oxygen binding"/>
    <property type="evidence" value="ECO:0007669"/>
    <property type="project" value="InterPro"/>
</dbReference>